<gene>
    <name evidence="1" type="ORF">AWC31_31355</name>
</gene>
<protein>
    <submittedName>
        <fullName evidence="1">Uncharacterized protein</fullName>
    </submittedName>
</protein>
<name>A0A1X2F270_9MYCO</name>
<evidence type="ECO:0000313" key="2">
    <source>
        <dbReference type="Proteomes" id="UP000193964"/>
    </source>
</evidence>
<dbReference type="Proteomes" id="UP000193964">
    <property type="component" value="Unassembled WGS sequence"/>
</dbReference>
<accession>A0A1X2F270</accession>
<reference evidence="1 2" key="1">
    <citation type="submission" date="2016-01" db="EMBL/GenBank/DDBJ databases">
        <title>The new phylogeny of the genus Mycobacterium.</title>
        <authorList>
            <person name="Tarcisio F."/>
            <person name="Conor M."/>
            <person name="Antonella G."/>
            <person name="Elisabetta G."/>
            <person name="Giulia F.S."/>
            <person name="Sara T."/>
            <person name="Anna F."/>
            <person name="Clotilde B."/>
            <person name="Roberto B."/>
            <person name="Veronica D.S."/>
            <person name="Fabio R."/>
            <person name="Monica P."/>
            <person name="Olivier J."/>
            <person name="Enrico T."/>
            <person name="Nicola S."/>
        </authorList>
    </citation>
    <scope>NUCLEOTIDE SEQUENCE [LARGE SCALE GENOMIC DNA]</scope>
    <source>
        <strain evidence="1 2">ATCC 700010</strain>
    </source>
</reference>
<organism evidence="1 2">
    <name type="scientific">Mycolicibacterium wolinskyi</name>
    <dbReference type="NCBI Taxonomy" id="59750"/>
    <lineage>
        <taxon>Bacteria</taxon>
        <taxon>Bacillati</taxon>
        <taxon>Actinomycetota</taxon>
        <taxon>Actinomycetes</taxon>
        <taxon>Mycobacteriales</taxon>
        <taxon>Mycobacteriaceae</taxon>
        <taxon>Mycolicibacterium</taxon>
    </lineage>
</organism>
<sequence>MHVVAQRTEVGGIEPLRDLVCRTGPAQVARLDAVDGGAKSDRAPCWRLTAGVPIPSFDATDSIVAHSDPY</sequence>
<dbReference type="EMBL" id="LQQA01000029">
    <property type="protein sequence ID" value="ORX12476.1"/>
    <property type="molecule type" value="Genomic_DNA"/>
</dbReference>
<proteinExistence type="predicted"/>
<dbReference type="AlphaFoldDB" id="A0A1X2F270"/>
<evidence type="ECO:0000313" key="1">
    <source>
        <dbReference type="EMBL" id="ORX12476.1"/>
    </source>
</evidence>
<comment type="caution">
    <text evidence="1">The sequence shown here is derived from an EMBL/GenBank/DDBJ whole genome shotgun (WGS) entry which is preliminary data.</text>
</comment>